<dbReference type="InterPro" id="IPR041127">
    <property type="entry name" value="PET_hydrolase/cutinase-like"/>
</dbReference>
<comment type="catalytic activity">
    <reaction evidence="14">
        <text>cutin + H2O = cutin monomers.</text>
        <dbReference type="EC" id="3.1.1.74"/>
    </reaction>
</comment>
<evidence type="ECO:0000256" key="4">
    <source>
        <dbReference type="ARBA" id="ARBA00013095"/>
    </source>
</evidence>
<dbReference type="GO" id="GO:0005576">
    <property type="term" value="C:extracellular region"/>
    <property type="evidence" value="ECO:0007669"/>
    <property type="project" value="UniProtKB-SubCell"/>
</dbReference>
<dbReference type="GO" id="GO:0050525">
    <property type="term" value="F:cutinase activity"/>
    <property type="evidence" value="ECO:0007669"/>
    <property type="project" value="UniProtKB-EC"/>
</dbReference>
<evidence type="ECO:0000256" key="6">
    <source>
        <dbReference type="ARBA" id="ARBA00022525"/>
    </source>
</evidence>
<dbReference type="PANTHER" id="PTHR22946:SF9">
    <property type="entry name" value="POLYKETIDE TRANSFERASE AF380"/>
    <property type="match status" value="1"/>
</dbReference>
<dbReference type="Pfam" id="PF12740">
    <property type="entry name" value="PETase"/>
    <property type="match status" value="1"/>
</dbReference>
<feature type="signal peptide" evidence="15">
    <location>
        <begin position="1"/>
        <end position="19"/>
    </location>
</feature>
<keyword evidence="5" id="KW-0719">Serine esterase</keyword>
<keyword evidence="7" id="KW-0574">Periplasm</keyword>
<evidence type="ECO:0000259" key="16">
    <source>
        <dbReference type="Pfam" id="PF12740"/>
    </source>
</evidence>
<dbReference type="AlphaFoldDB" id="A0A3D9SUD5"/>
<evidence type="ECO:0000256" key="12">
    <source>
        <dbReference type="ARBA" id="ARBA00033764"/>
    </source>
</evidence>
<dbReference type="EC" id="3.1.1.101" evidence="12"/>
<dbReference type="GO" id="GO:0042597">
    <property type="term" value="C:periplasmic space"/>
    <property type="evidence" value="ECO:0007669"/>
    <property type="project" value="UniProtKB-SubCell"/>
</dbReference>
<evidence type="ECO:0000256" key="5">
    <source>
        <dbReference type="ARBA" id="ARBA00022487"/>
    </source>
</evidence>
<evidence type="ECO:0000256" key="7">
    <source>
        <dbReference type="ARBA" id="ARBA00022764"/>
    </source>
</evidence>
<dbReference type="EMBL" id="QTTT01000001">
    <property type="protein sequence ID" value="REE97633.1"/>
    <property type="molecule type" value="Genomic_DNA"/>
</dbReference>
<dbReference type="SMR" id="A0A3D9SUD5"/>
<protein>
    <recommendedName>
        <fullName evidence="13">Poly(ethylene terephthalate) hydrolase</fullName>
        <ecNumber evidence="12">3.1.1.101</ecNumber>
        <ecNumber evidence="4">3.1.1.74</ecNumber>
    </recommendedName>
</protein>
<dbReference type="RefSeq" id="WP_116023102.1">
    <property type="nucleotide sequence ID" value="NZ_QTTT01000001.1"/>
</dbReference>
<reference evidence="17 18" key="1">
    <citation type="submission" date="2018-08" db="EMBL/GenBank/DDBJ databases">
        <title>Sequencing the genomes of 1000 actinobacteria strains.</title>
        <authorList>
            <person name="Klenk H.-P."/>
        </authorList>
    </citation>
    <scope>NUCLEOTIDE SEQUENCE [LARGE SCALE GENOMIC DNA]</scope>
    <source>
        <strain evidence="17 18">DSM 43927</strain>
    </source>
</reference>
<evidence type="ECO:0000256" key="1">
    <source>
        <dbReference type="ARBA" id="ARBA00004418"/>
    </source>
</evidence>
<dbReference type="SUPFAM" id="SSF53474">
    <property type="entry name" value="alpha/beta-Hydrolases"/>
    <property type="match status" value="1"/>
</dbReference>
<evidence type="ECO:0000256" key="10">
    <source>
        <dbReference type="ARBA" id="ARBA00033629"/>
    </source>
</evidence>
<dbReference type="InterPro" id="IPR029058">
    <property type="entry name" value="AB_hydrolase_fold"/>
</dbReference>
<sequence length="294" mass="31241">MKAILARLLAVTAALAVTAGVGLTSPAGRAQAAANPYQRGPVPTEQSVRDATGPFAFSQVQVTDESAEGFGSATIFYPNTTAQGTFGGVAVSPGFFGPAVSVTWVGRRLASHGFVTIVIETTSATDQPTSRGRQMLAALDHLTTKSPAAVRQRLDKSRLAVAGHSMGGGGTLYAAWARPSLKAAVPLAPWHTIKNWSAITVPTMILGGTEDPWAPVAEHAEKFYGSLTGARERAYAEVTKADHNTFNWDTPLIGKFVVAWMKRFVDDDLRYDRFLCPPPADAALTEYRASCPHA</sequence>
<evidence type="ECO:0000256" key="3">
    <source>
        <dbReference type="ARBA" id="ARBA00008645"/>
    </source>
</evidence>
<evidence type="ECO:0000256" key="8">
    <source>
        <dbReference type="ARBA" id="ARBA00022801"/>
    </source>
</evidence>
<evidence type="ECO:0000256" key="2">
    <source>
        <dbReference type="ARBA" id="ARBA00004613"/>
    </source>
</evidence>
<dbReference type="Gene3D" id="3.40.50.1820">
    <property type="entry name" value="alpha/beta hydrolase"/>
    <property type="match status" value="1"/>
</dbReference>
<accession>A0A3D9SUD5</accession>
<keyword evidence="8 17" id="KW-0378">Hydrolase</keyword>
<comment type="catalytic activity">
    <reaction evidence="10">
        <text>a butanoate ester + H2O = an aliphatic alcohol + butanoate + H(+)</text>
        <dbReference type="Rhea" id="RHEA:47348"/>
        <dbReference type="ChEBI" id="CHEBI:2571"/>
        <dbReference type="ChEBI" id="CHEBI:15377"/>
        <dbReference type="ChEBI" id="CHEBI:15378"/>
        <dbReference type="ChEBI" id="CHEBI:17968"/>
        <dbReference type="ChEBI" id="CHEBI:50477"/>
    </reaction>
    <physiologicalReaction direction="left-to-right" evidence="10">
        <dbReference type="Rhea" id="RHEA:47349"/>
    </physiologicalReaction>
</comment>
<name>A0A3D9SUD5_9ACTN</name>
<dbReference type="InterPro" id="IPR050261">
    <property type="entry name" value="FrsA_esterase"/>
</dbReference>
<feature type="chain" id="PRO_5039576393" description="Poly(ethylene terephthalate) hydrolase" evidence="15">
    <location>
        <begin position="20"/>
        <end position="294"/>
    </location>
</feature>
<dbReference type="OrthoDB" id="1466228at2"/>
<dbReference type="Proteomes" id="UP000256661">
    <property type="component" value="Unassembled WGS sequence"/>
</dbReference>
<evidence type="ECO:0000313" key="17">
    <source>
        <dbReference type="EMBL" id="REE97633.1"/>
    </source>
</evidence>
<keyword evidence="15" id="KW-0732">Signal</keyword>
<evidence type="ECO:0000256" key="9">
    <source>
        <dbReference type="ARBA" id="ARBA00023157"/>
    </source>
</evidence>
<gene>
    <name evidence="17" type="ORF">DFJ69_3107</name>
</gene>
<keyword evidence="6" id="KW-0964">Secreted</keyword>
<comment type="catalytic activity">
    <reaction evidence="11">
        <text>(ethylene terephthalate)(n) + H2O = (ethylene terephthalate)(n-1) + 4-[(2-hydroxyethoxy)carbonyl]benzoate + H(+)</text>
        <dbReference type="Rhea" id="RHEA:49528"/>
        <dbReference type="Rhea" id="RHEA-COMP:12420"/>
        <dbReference type="Rhea" id="RHEA-COMP:12421"/>
        <dbReference type="ChEBI" id="CHEBI:15377"/>
        <dbReference type="ChEBI" id="CHEBI:15378"/>
        <dbReference type="ChEBI" id="CHEBI:131701"/>
        <dbReference type="ChEBI" id="CHEBI:131704"/>
        <dbReference type="EC" id="3.1.1.101"/>
    </reaction>
    <physiologicalReaction direction="left-to-right" evidence="11">
        <dbReference type="Rhea" id="RHEA:49529"/>
    </physiologicalReaction>
</comment>
<organism evidence="17 18">
    <name type="scientific">Thermomonospora umbrina</name>
    <dbReference type="NCBI Taxonomy" id="111806"/>
    <lineage>
        <taxon>Bacteria</taxon>
        <taxon>Bacillati</taxon>
        <taxon>Actinomycetota</taxon>
        <taxon>Actinomycetes</taxon>
        <taxon>Streptosporangiales</taxon>
        <taxon>Thermomonosporaceae</taxon>
        <taxon>Thermomonospora</taxon>
    </lineage>
</organism>
<feature type="domain" description="PET hydrolase/cutinase-like" evidence="16">
    <location>
        <begin position="31"/>
        <end position="292"/>
    </location>
</feature>
<comment type="similarity">
    <text evidence="3">Belongs to the AB hydrolase superfamily.</text>
</comment>
<comment type="caution">
    <text evidence="17">The sequence shown here is derived from an EMBL/GenBank/DDBJ whole genome shotgun (WGS) entry which is preliminary data.</text>
</comment>
<dbReference type="EC" id="3.1.1.74" evidence="4"/>
<evidence type="ECO:0000256" key="11">
    <source>
        <dbReference type="ARBA" id="ARBA00033707"/>
    </source>
</evidence>
<proteinExistence type="inferred from homology"/>
<keyword evidence="9" id="KW-1015">Disulfide bond</keyword>
<evidence type="ECO:0000256" key="15">
    <source>
        <dbReference type="SAM" id="SignalP"/>
    </source>
</evidence>
<evidence type="ECO:0000256" key="13">
    <source>
        <dbReference type="ARBA" id="ARBA00033780"/>
    </source>
</evidence>
<evidence type="ECO:0000313" key="18">
    <source>
        <dbReference type="Proteomes" id="UP000256661"/>
    </source>
</evidence>
<evidence type="ECO:0000256" key="14">
    <source>
        <dbReference type="ARBA" id="ARBA00034045"/>
    </source>
</evidence>
<dbReference type="PANTHER" id="PTHR22946">
    <property type="entry name" value="DIENELACTONE HYDROLASE DOMAIN-CONTAINING PROTEIN-RELATED"/>
    <property type="match status" value="1"/>
</dbReference>
<keyword evidence="18" id="KW-1185">Reference proteome</keyword>
<comment type="subcellular location">
    <subcellularLocation>
        <location evidence="1">Periplasm</location>
    </subcellularLocation>
    <subcellularLocation>
        <location evidence="2">Secreted</location>
    </subcellularLocation>
</comment>